<dbReference type="Proteomes" id="UP000257055">
    <property type="component" value="Unassembled WGS sequence"/>
</dbReference>
<dbReference type="EMBL" id="LARY01000001">
    <property type="protein sequence ID" value="RDX02566.1"/>
    <property type="molecule type" value="Genomic_DNA"/>
</dbReference>
<dbReference type="NCBIfam" id="NF010724">
    <property type="entry name" value="PRK14126.1"/>
    <property type="match status" value="1"/>
</dbReference>
<comment type="subunit">
    <text evidence="8">Homodimer. Interacts with FtsZ.</text>
</comment>
<organism evidence="10 11">
    <name type="scientific">Listeria kieliensis</name>
    <dbReference type="NCBI Taxonomy" id="1621700"/>
    <lineage>
        <taxon>Bacteria</taxon>
        <taxon>Bacillati</taxon>
        <taxon>Bacillota</taxon>
        <taxon>Bacilli</taxon>
        <taxon>Bacillales</taxon>
        <taxon>Listeriaceae</taxon>
        <taxon>Listeria</taxon>
    </lineage>
</organism>
<evidence type="ECO:0000313" key="10">
    <source>
        <dbReference type="EMBL" id="RDX02566.1"/>
    </source>
</evidence>
<comment type="caution">
    <text evidence="10">The sequence shown here is derived from an EMBL/GenBank/DDBJ whole genome shotgun (WGS) entry which is preliminary data.</text>
</comment>
<keyword evidence="11" id="KW-1185">Reference proteome</keyword>
<reference evidence="11" key="1">
    <citation type="submission" date="2015-04" db="EMBL/GenBank/DDBJ databases">
        <authorList>
            <person name="Schardt J."/>
            <person name="Mueller-Herbst S."/>
            <person name="Scherer S."/>
            <person name="Huptas C."/>
        </authorList>
    </citation>
    <scope>NUCLEOTIDE SEQUENCE [LARGE SCALE GENOMIC DNA]</scope>
    <source>
        <strain evidence="11">Kiel-L1</strain>
    </source>
</reference>
<keyword evidence="5" id="KW-0717">Septation</keyword>
<protein>
    <recommendedName>
        <fullName evidence="2">Cell division protein ZapA</fullName>
    </recommendedName>
    <alternativeName>
        <fullName evidence="9">Z ring-associated protein ZapA</fullName>
    </alternativeName>
</protein>
<dbReference type="GO" id="GO:0043093">
    <property type="term" value="P:FtsZ-dependent cytokinesis"/>
    <property type="evidence" value="ECO:0007669"/>
    <property type="project" value="TreeGrafter"/>
</dbReference>
<evidence type="ECO:0000256" key="5">
    <source>
        <dbReference type="ARBA" id="ARBA00023210"/>
    </source>
</evidence>
<dbReference type="GO" id="GO:0000921">
    <property type="term" value="P:septin ring assembly"/>
    <property type="evidence" value="ECO:0007669"/>
    <property type="project" value="TreeGrafter"/>
</dbReference>
<evidence type="ECO:0000256" key="9">
    <source>
        <dbReference type="ARBA" id="ARBA00033158"/>
    </source>
</evidence>
<keyword evidence="3" id="KW-0963">Cytoplasm</keyword>
<sequence length="84" mass="9544">MANNEKNRIITTIYGQEYTIVGSEPTDHLKKVAQIVDSKMHEIGAQNRALDSGRLAVLTAVNMTHDYLLLLEKYRELEARLENS</sequence>
<dbReference type="Pfam" id="PF05164">
    <property type="entry name" value="ZapA"/>
    <property type="match status" value="1"/>
</dbReference>
<dbReference type="GO" id="GO:0030428">
    <property type="term" value="C:cell septum"/>
    <property type="evidence" value="ECO:0007669"/>
    <property type="project" value="TreeGrafter"/>
</dbReference>
<dbReference type="GO" id="GO:0005829">
    <property type="term" value="C:cytosol"/>
    <property type="evidence" value="ECO:0007669"/>
    <property type="project" value="TreeGrafter"/>
</dbReference>
<dbReference type="SUPFAM" id="SSF102829">
    <property type="entry name" value="Cell division protein ZapA-like"/>
    <property type="match status" value="1"/>
</dbReference>
<evidence type="ECO:0000256" key="7">
    <source>
        <dbReference type="ARBA" id="ARBA00024910"/>
    </source>
</evidence>
<proteinExistence type="predicted"/>
<comment type="subcellular location">
    <subcellularLocation>
        <location evidence="1">Cytoplasm</location>
    </subcellularLocation>
</comment>
<dbReference type="InterPro" id="IPR007838">
    <property type="entry name" value="Cell_div_ZapA-like"/>
</dbReference>
<evidence type="ECO:0000256" key="4">
    <source>
        <dbReference type="ARBA" id="ARBA00022618"/>
    </source>
</evidence>
<evidence type="ECO:0000256" key="6">
    <source>
        <dbReference type="ARBA" id="ARBA00023306"/>
    </source>
</evidence>
<evidence type="ECO:0000256" key="2">
    <source>
        <dbReference type="ARBA" id="ARBA00015195"/>
    </source>
</evidence>
<dbReference type="PANTHER" id="PTHR34981:SF1">
    <property type="entry name" value="CELL DIVISION PROTEIN ZAPA"/>
    <property type="match status" value="1"/>
</dbReference>
<dbReference type="InterPro" id="IPR036192">
    <property type="entry name" value="Cell_div_ZapA-like_sf"/>
</dbReference>
<dbReference type="PANTHER" id="PTHR34981">
    <property type="entry name" value="CELL DIVISION PROTEIN ZAPA"/>
    <property type="match status" value="1"/>
</dbReference>
<evidence type="ECO:0000256" key="3">
    <source>
        <dbReference type="ARBA" id="ARBA00022490"/>
    </source>
</evidence>
<dbReference type="GO" id="GO:0032153">
    <property type="term" value="C:cell division site"/>
    <property type="evidence" value="ECO:0007669"/>
    <property type="project" value="TreeGrafter"/>
</dbReference>
<evidence type="ECO:0000256" key="1">
    <source>
        <dbReference type="ARBA" id="ARBA00004496"/>
    </source>
</evidence>
<evidence type="ECO:0000313" key="11">
    <source>
        <dbReference type="Proteomes" id="UP000257055"/>
    </source>
</evidence>
<accession>A0A3D8TTZ6</accession>
<dbReference type="Gene3D" id="6.10.250.790">
    <property type="match status" value="1"/>
</dbReference>
<name>A0A3D8TTZ6_9LIST</name>
<dbReference type="InterPro" id="IPR053712">
    <property type="entry name" value="Bac_CellDiv_Activator"/>
</dbReference>
<evidence type="ECO:0000256" key="8">
    <source>
        <dbReference type="ARBA" id="ARBA00026068"/>
    </source>
</evidence>
<keyword evidence="6" id="KW-0131">Cell cycle</keyword>
<keyword evidence="4 10" id="KW-0132">Cell division</keyword>
<dbReference type="GO" id="GO:0000917">
    <property type="term" value="P:division septum assembly"/>
    <property type="evidence" value="ECO:0007669"/>
    <property type="project" value="UniProtKB-KW"/>
</dbReference>
<gene>
    <name evidence="10" type="ORF">UR08_03390</name>
</gene>
<dbReference type="AlphaFoldDB" id="A0A3D8TTZ6"/>
<comment type="function">
    <text evidence="7">Activator of cell division through the inhibition of FtsZ GTPase activity, therefore promoting FtsZ assembly into bundles of protofilaments necessary for the formation of the division Z ring. It is recruited early at mid-cell but it is not essential for cell division.</text>
</comment>